<reference evidence="2 3" key="1">
    <citation type="journal article" date="2022" name="Allergy">
        <title>Genome assembly and annotation of Periplaneta americana reveal a comprehensive cockroach allergen profile.</title>
        <authorList>
            <person name="Wang L."/>
            <person name="Xiong Q."/>
            <person name="Saelim N."/>
            <person name="Wang L."/>
            <person name="Nong W."/>
            <person name="Wan A.T."/>
            <person name="Shi M."/>
            <person name="Liu X."/>
            <person name="Cao Q."/>
            <person name="Hui J.H.L."/>
            <person name="Sookrung N."/>
            <person name="Leung T.F."/>
            <person name="Tungtrongchitr A."/>
            <person name="Tsui S.K.W."/>
        </authorList>
    </citation>
    <scope>NUCLEOTIDE SEQUENCE [LARGE SCALE GENOMIC DNA]</scope>
    <source>
        <strain evidence="2">PWHHKU_190912</strain>
    </source>
</reference>
<name>A0ABQ8SX84_PERAM</name>
<keyword evidence="3" id="KW-1185">Reference proteome</keyword>
<dbReference type="EMBL" id="JAJSOF020000019">
    <property type="protein sequence ID" value="KAJ4438292.1"/>
    <property type="molecule type" value="Genomic_DNA"/>
</dbReference>
<accession>A0ABQ8SX84</accession>
<evidence type="ECO:0000313" key="3">
    <source>
        <dbReference type="Proteomes" id="UP001148838"/>
    </source>
</evidence>
<organism evidence="2 3">
    <name type="scientific">Periplaneta americana</name>
    <name type="common">American cockroach</name>
    <name type="synonym">Blatta americana</name>
    <dbReference type="NCBI Taxonomy" id="6978"/>
    <lineage>
        <taxon>Eukaryota</taxon>
        <taxon>Metazoa</taxon>
        <taxon>Ecdysozoa</taxon>
        <taxon>Arthropoda</taxon>
        <taxon>Hexapoda</taxon>
        <taxon>Insecta</taxon>
        <taxon>Pterygota</taxon>
        <taxon>Neoptera</taxon>
        <taxon>Polyneoptera</taxon>
        <taxon>Dictyoptera</taxon>
        <taxon>Blattodea</taxon>
        <taxon>Blattoidea</taxon>
        <taxon>Blattidae</taxon>
        <taxon>Blattinae</taxon>
        <taxon>Periplaneta</taxon>
    </lineage>
</organism>
<dbReference type="Proteomes" id="UP001148838">
    <property type="component" value="Unassembled WGS sequence"/>
</dbReference>
<gene>
    <name evidence="2" type="ORF">ANN_14231</name>
</gene>
<keyword evidence="1" id="KW-1133">Transmembrane helix</keyword>
<proteinExistence type="predicted"/>
<keyword evidence="1" id="KW-0812">Transmembrane</keyword>
<feature type="transmembrane region" description="Helical" evidence="1">
    <location>
        <begin position="33"/>
        <end position="59"/>
    </location>
</feature>
<evidence type="ECO:0000313" key="2">
    <source>
        <dbReference type="EMBL" id="KAJ4438292.1"/>
    </source>
</evidence>
<protein>
    <recommendedName>
        <fullName evidence="4">Transmembrane protein</fullName>
    </recommendedName>
</protein>
<sequence length="76" mass="8575">MTENRSKHVNKLHIHSGTKKPDTLIFAGILQNIIFSCNIMVAICCYGDVYTLLIVFCFINKPLQPNIPILLSESQL</sequence>
<evidence type="ECO:0000256" key="1">
    <source>
        <dbReference type="SAM" id="Phobius"/>
    </source>
</evidence>
<comment type="caution">
    <text evidence="2">The sequence shown here is derived from an EMBL/GenBank/DDBJ whole genome shotgun (WGS) entry which is preliminary data.</text>
</comment>
<evidence type="ECO:0008006" key="4">
    <source>
        <dbReference type="Google" id="ProtNLM"/>
    </source>
</evidence>
<keyword evidence="1" id="KW-0472">Membrane</keyword>